<dbReference type="Proteomes" id="UP000692954">
    <property type="component" value="Unassembled WGS sequence"/>
</dbReference>
<dbReference type="EMBL" id="CAJJDN010000022">
    <property type="protein sequence ID" value="CAD8067278.1"/>
    <property type="molecule type" value="Genomic_DNA"/>
</dbReference>
<evidence type="ECO:0000313" key="2">
    <source>
        <dbReference type="EMBL" id="CAD8067278.1"/>
    </source>
</evidence>
<name>A0A8S1LGM2_9CILI</name>
<gene>
    <name evidence="2" type="ORF">PSON_ATCC_30995.1.T0220366</name>
</gene>
<protein>
    <submittedName>
        <fullName evidence="2">Uncharacterized protein</fullName>
    </submittedName>
</protein>
<dbReference type="AlphaFoldDB" id="A0A8S1LGM2"/>
<evidence type="ECO:0000313" key="3">
    <source>
        <dbReference type="Proteomes" id="UP000692954"/>
    </source>
</evidence>
<feature type="region of interest" description="Disordered" evidence="1">
    <location>
        <begin position="51"/>
        <end position="81"/>
    </location>
</feature>
<keyword evidence="3" id="KW-1185">Reference proteome</keyword>
<proteinExistence type="predicted"/>
<evidence type="ECO:0000256" key="1">
    <source>
        <dbReference type="SAM" id="MobiDB-lite"/>
    </source>
</evidence>
<organism evidence="2 3">
    <name type="scientific">Paramecium sonneborni</name>
    <dbReference type="NCBI Taxonomy" id="65129"/>
    <lineage>
        <taxon>Eukaryota</taxon>
        <taxon>Sar</taxon>
        <taxon>Alveolata</taxon>
        <taxon>Ciliophora</taxon>
        <taxon>Intramacronucleata</taxon>
        <taxon>Oligohymenophorea</taxon>
        <taxon>Peniculida</taxon>
        <taxon>Parameciidae</taxon>
        <taxon>Paramecium</taxon>
    </lineage>
</organism>
<sequence>MKCEISLVSNVEAFALLSKSYEQLWIGNENIYYVNVYTEVEVEKKKKKKNIAKPKKETLKSIDGKGQVQRQHKQYRQYTLL</sequence>
<feature type="compositionally biased region" description="Basic and acidic residues" evidence="1">
    <location>
        <begin position="54"/>
        <end position="63"/>
    </location>
</feature>
<reference evidence="2" key="1">
    <citation type="submission" date="2021-01" db="EMBL/GenBank/DDBJ databases">
        <authorList>
            <consortium name="Genoscope - CEA"/>
            <person name="William W."/>
        </authorList>
    </citation>
    <scope>NUCLEOTIDE SEQUENCE</scope>
</reference>
<accession>A0A8S1LGM2</accession>
<comment type="caution">
    <text evidence="2">The sequence shown here is derived from an EMBL/GenBank/DDBJ whole genome shotgun (WGS) entry which is preliminary data.</text>
</comment>